<reference evidence="1 2" key="1">
    <citation type="submission" date="2022-09" db="EMBL/GenBank/DDBJ databases">
        <title>Complete genome sequence of Janibacter terrae strain COS04-44, PCL-degrading bacteria isolated from oil spilled coast.</title>
        <authorList>
            <person name="Park H."/>
            <person name="Kim J.Y."/>
            <person name="An S.H."/>
            <person name="Lee C.M."/>
            <person name="Weon H.-Y."/>
        </authorList>
    </citation>
    <scope>NUCLEOTIDE SEQUENCE [LARGE SCALE GENOMIC DNA]</scope>
    <source>
        <strain evidence="1 2">COS04-44</strain>
    </source>
</reference>
<organism evidence="1 2">
    <name type="scientific">Janibacter terrae</name>
    <dbReference type="NCBI Taxonomy" id="103817"/>
    <lineage>
        <taxon>Bacteria</taxon>
        <taxon>Bacillati</taxon>
        <taxon>Actinomycetota</taxon>
        <taxon>Actinomycetes</taxon>
        <taxon>Micrococcales</taxon>
        <taxon>Intrasporangiaceae</taxon>
        <taxon>Janibacter</taxon>
    </lineage>
</organism>
<accession>A0ABZ2FD59</accession>
<dbReference type="Proteomes" id="UP001381003">
    <property type="component" value="Chromosome"/>
</dbReference>
<keyword evidence="2" id="KW-1185">Reference proteome</keyword>
<gene>
    <name evidence="1" type="ORF">N5P18_16600</name>
</gene>
<evidence type="ECO:0000313" key="1">
    <source>
        <dbReference type="EMBL" id="WWF05249.1"/>
    </source>
</evidence>
<dbReference type="RefSeq" id="WP_338538286.1">
    <property type="nucleotide sequence ID" value="NZ_CP104874.1"/>
</dbReference>
<dbReference type="InterPro" id="IPR019292">
    <property type="entry name" value="McrC"/>
</dbReference>
<sequence>MSSTPRVVGALTRGILDLGDREGRKDLLQLVSARRSSTNPPPAHADSFESVIRLMLLAKRQRIALDDHKYQGAAAQSLLRVVEQQLFVEEVRRVIDRARPGYQERVDRLSSPRGALSGTSLALTLLTGTPEVDCRFDEQTMDTPALRIVLAALRAVATDDTPAAFARLAAPVRSQAVALTRRLESVTVLERERALLAARQLVLHKLERPWASTVEQAVQVLSRTSVLPLDGRAGTERAVAIHLSMEKWWEQCLLGALQHVADPGTTHPQAPVGSPWAHASGTPKPAGRNADFIFVLNGRCFLADAKYKVDETSLGASDGDQMFAYSHTAVLPGSNLLTEAGVVFYAQPVRGKDRSREVLIRTTAPRYELQLLDLPFPSPTDIRTDATWRVYLERLADSIRQALAPVATTPQPVGLSVE</sequence>
<protein>
    <submittedName>
        <fullName evidence="1">McrC family protein</fullName>
    </submittedName>
</protein>
<proteinExistence type="predicted"/>
<dbReference type="Pfam" id="PF10117">
    <property type="entry name" value="McrBC"/>
    <property type="match status" value="1"/>
</dbReference>
<evidence type="ECO:0000313" key="2">
    <source>
        <dbReference type="Proteomes" id="UP001381003"/>
    </source>
</evidence>
<dbReference type="EMBL" id="CP104874">
    <property type="protein sequence ID" value="WWF05249.1"/>
    <property type="molecule type" value="Genomic_DNA"/>
</dbReference>
<name>A0ABZ2FD59_9MICO</name>